<reference evidence="5 6" key="1">
    <citation type="journal article" date="2015" name="Stand. Genomic Sci.">
        <title>Genomic Encyclopedia of Bacterial and Archaeal Type Strains, Phase III: the genomes of soil and plant-associated and newly described type strains.</title>
        <authorList>
            <person name="Whitman W.B."/>
            <person name="Woyke T."/>
            <person name="Klenk H.P."/>
            <person name="Zhou Y."/>
            <person name="Lilburn T.G."/>
            <person name="Beck B.J."/>
            <person name="De Vos P."/>
            <person name="Vandamme P."/>
            <person name="Eisen J.A."/>
            <person name="Garrity G."/>
            <person name="Hugenholtz P."/>
            <person name="Kyrpides N.C."/>
        </authorList>
    </citation>
    <scope>NUCLEOTIDE SEQUENCE [LARGE SCALE GENOMIC DNA]</scope>
    <source>
        <strain evidence="5 6">VKM Ac-2538</strain>
    </source>
</reference>
<dbReference type="PANTHER" id="PTHR33204:SF18">
    <property type="entry name" value="TRANSCRIPTIONAL REGULATORY PROTEIN"/>
    <property type="match status" value="1"/>
</dbReference>
<dbReference type="Gene3D" id="1.10.10.10">
    <property type="entry name" value="Winged helix-like DNA-binding domain superfamily/Winged helix DNA-binding domain"/>
    <property type="match status" value="1"/>
</dbReference>
<protein>
    <submittedName>
        <fullName evidence="5">HxlR family transcriptional regulator</fullName>
    </submittedName>
</protein>
<dbReference type="InterPro" id="IPR036388">
    <property type="entry name" value="WH-like_DNA-bd_sf"/>
</dbReference>
<feature type="domain" description="HTH hxlR-type" evidence="4">
    <location>
        <begin position="10"/>
        <end position="108"/>
    </location>
</feature>
<keyword evidence="2" id="KW-0238">DNA-binding</keyword>
<dbReference type="InterPro" id="IPR036390">
    <property type="entry name" value="WH_DNA-bd_sf"/>
</dbReference>
<name>A0ABY2BIY3_9ACTN</name>
<keyword evidence="1" id="KW-0805">Transcription regulation</keyword>
<dbReference type="Pfam" id="PF01638">
    <property type="entry name" value="HxlR"/>
    <property type="match status" value="1"/>
</dbReference>
<dbReference type="EMBL" id="SLWM01000007">
    <property type="protein sequence ID" value="TCO21858.1"/>
    <property type="molecule type" value="Genomic_DNA"/>
</dbReference>
<evidence type="ECO:0000256" key="3">
    <source>
        <dbReference type="ARBA" id="ARBA00023163"/>
    </source>
</evidence>
<dbReference type="InterPro" id="IPR002577">
    <property type="entry name" value="HTH_HxlR"/>
</dbReference>
<keyword evidence="3" id="KW-0804">Transcription</keyword>
<evidence type="ECO:0000259" key="4">
    <source>
        <dbReference type="PROSITE" id="PS51118"/>
    </source>
</evidence>
<evidence type="ECO:0000256" key="1">
    <source>
        <dbReference type="ARBA" id="ARBA00023015"/>
    </source>
</evidence>
<accession>A0ABY2BIY3</accession>
<evidence type="ECO:0000313" key="5">
    <source>
        <dbReference type="EMBL" id="TCO21858.1"/>
    </source>
</evidence>
<dbReference type="Proteomes" id="UP000295818">
    <property type="component" value="Unassembled WGS sequence"/>
</dbReference>
<gene>
    <name evidence="5" type="ORF">EV644_107180</name>
</gene>
<sequence length="217" mass="23116">MTTKTYGQYCGVARALELVGERWALLIIRDLLVAPKRYTDLRAGLPKIPTNVLATRLKELEQAGIVTRRVQPRPSGAIVYELTPYGADLDQVVLALGRWGARSLGELRPGEIATAETLVMALRSTFEPGDVKATYELRFGEVVVHAIVDGESLESAPGPLPAADLAIEAYAPLSPLLNGELDAKAALEAGIVSTNGSVAALARFAKLFRIGPTPAAD</sequence>
<comment type="caution">
    <text evidence="5">The sequence shown here is derived from an EMBL/GenBank/DDBJ whole genome shotgun (WGS) entry which is preliminary data.</text>
</comment>
<evidence type="ECO:0000313" key="6">
    <source>
        <dbReference type="Proteomes" id="UP000295818"/>
    </source>
</evidence>
<dbReference type="RefSeq" id="WP_132190403.1">
    <property type="nucleotide sequence ID" value="NZ_SLWM01000007.1"/>
</dbReference>
<dbReference type="PROSITE" id="PS51118">
    <property type="entry name" value="HTH_HXLR"/>
    <property type="match status" value="1"/>
</dbReference>
<evidence type="ECO:0000256" key="2">
    <source>
        <dbReference type="ARBA" id="ARBA00023125"/>
    </source>
</evidence>
<dbReference type="SUPFAM" id="SSF46785">
    <property type="entry name" value="Winged helix' DNA-binding domain"/>
    <property type="match status" value="1"/>
</dbReference>
<organism evidence="5 6">
    <name type="scientific">Kribbella orskensis</name>
    <dbReference type="NCBI Taxonomy" id="2512216"/>
    <lineage>
        <taxon>Bacteria</taxon>
        <taxon>Bacillati</taxon>
        <taxon>Actinomycetota</taxon>
        <taxon>Actinomycetes</taxon>
        <taxon>Propionibacteriales</taxon>
        <taxon>Kribbellaceae</taxon>
        <taxon>Kribbella</taxon>
    </lineage>
</organism>
<proteinExistence type="predicted"/>
<keyword evidence="6" id="KW-1185">Reference proteome</keyword>
<dbReference type="PANTHER" id="PTHR33204">
    <property type="entry name" value="TRANSCRIPTIONAL REGULATOR, MARR FAMILY"/>
    <property type="match status" value="1"/>
</dbReference>